<keyword evidence="1" id="KW-0472">Membrane</keyword>
<accession>A0A6B0UMM2</accession>
<evidence type="ECO:0000313" key="2">
    <source>
        <dbReference type="EMBL" id="MXU90885.1"/>
    </source>
</evidence>
<evidence type="ECO:0000256" key="1">
    <source>
        <dbReference type="SAM" id="Phobius"/>
    </source>
</evidence>
<feature type="transmembrane region" description="Helical" evidence="1">
    <location>
        <begin position="86"/>
        <end position="107"/>
    </location>
</feature>
<keyword evidence="1" id="KW-1133">Transmembrane helix</keyword>
<protein>
    <submittedName>
        <fullName evidence="2">Uncharacterized protein</fullName>
    </submittedName>
</protein>
<keyword evidence="1" id="KW-0812">Transmembrane</keyword>
<organism evidence="2">
    <name type="scientific">Ixodes ricinus</name>
    <name type="common">Common tick</name>
    <name type="synonym">Acarus ricinus</name>
    <dbReference type="NCBI Taxonomy" id="34613"/>
    <lineage>
        <taxon>Eukaryota</taxon>
        <taxon>Metazoa</taxon>
        <taxon>Ecdysozoa</taxon>
        <taxon>Arthropoda</taxon>
        <taxon>Chelicerata</taxon>
        <taxon>Arachnida</taxon>
        <taxon>Acari</taxon>
        <taxon>Parasitiformes</taxon>
        <taxon>Ixodida</taxon>
        <taxon>Ixodoidea</taxon>
        <taxon>Ixodidae</taxon>
        <taxon>Ixodinae</taxon>
        <taxon>Ixodes</taxon>
    </lineage>
</organism>
<proteinExistence type="predicted"/>
<name>A0A6B0UMM2_IXORI</name>
<feature type="transmembrane region" description="Helical" evidence="1">
    <location>
        <begin position="51"/>
        <end position="74"/>
    </location>
</feature>
<dbReference type="EMBL" id="GIFC01008802">
    <property type="protein sequence ID" value="MXU90885.1"/>
    <property type="molecule type" value="Transcribed_RNA"/>
</dbReference>
<sequence>MTLSLAVWSPASTLFAASSSATGSLTAASGPLVGIPVVELPSYRVACSSRLVVVSNIISVVAVGENTVVASATVAVSVPSVSSPDFFVVASSLTVVGLSAGLVLPVVPNVVVSGLRLG</sequence>
<reference evidence="2" key="1">
    <citation type="submission" date="2019-12" db="EMBL/GenBank/DDBJ databases">
        <title>An insight into the sialome of adult female Ixodes ricinus ticks feeding for 6 days.</title>
        <authorList>
            <person name="Perner J."/>
            <person name="Ribeiro J.M.C."/>
        </authorList>
    </citation>
    <scope>NUCLEOTIDE SEQUENCE</scope>
    <source>
        <strain evidence="2">Semi-engorged</strain>
        <tissue evidence="2">Salivary glands</tissue>
    </source>
</reference>
<dbReference type="AlphaFoldDB" id="A0A6B0UMM2"/>